<dbReference type="PANTHER" id="PTHR33990:SF1">
    <property type="entry name" value="PROTEIN YJDN"/>
    <property type="match status" value="1"/>
</dbReference>
<dbReference type="EMBL" id="JQGC01000005">
    <property type="protein sequence ID" value="KFL31834.1"/>
    <property type="molecule type" value="Genomic_DNA"/>
</dbReference>
<accession>A0A087M4N1</accession>
<keyword evidence="2" id="KW-0830">Ubiquinone</keyword>
<dbReference type="Gene3D" id="3.10.180.10">
    <property type="entry name" value="2,3-Dihydroxybiphenyl 1,2-Dioxygenase, domain 1"/>
    <property type="match status" value="1"/>
</dbReference>
<dbReference type="STRING" id="46914.JP75_07220"/>
<organism evidence="2 3">
    <name type="scientific">Devosia riboflavina</name>
    <dbReference type="NCBI Taxonomy" id="46914"/>
    <lineage>
        <taxon>Bacteria</taxon>
        <taxon>Pseudomonadati</taxon>
        <taxon>Pseudomonadota</taxon>
        <taxon>Alphaproteobacteria</taxon>
        <taxon>Hyphomicrobiales</taxon>
        <taxon>Devosiaceae</taxon>
        <taxon>Devosia</taxon>
    </lineage>
</organism>
<dbReference type="PANTHER" id="PTHR33990">
    <property type="entry name" value="PROTEIN YJDN-RELATED"/>
    <property type="match status" value="1"/>
</dbReference>
<evidence type="ECO:0000313" key="3">
    <source>
        <dbReference type="Proteomes" id="UP000028981"/>
    </source>
</evidence>
<dbReference type="AlphaFoldDB" id="A0A087M4N1"/>
<dbReference type="CDD" id="cd06588">
    <property type="entry name" value="PhnB_like"/>
    <property type="match status" value="1"/>
</dbReference>
<gene>
    <name evidence="2" type="ORF">JP75_07220</name>
</gene>
<proteinExistence type="predicted"/>
<reference evidence="2 3" key="1">
    <citation type="submission" date="2014-08" db="EMBL/GenBank/DDBJ databases">
        <authorList>
            <person name="Hassan Y.I."/>
            <person name="Lepp D."/>
            <person name="Zhou T."/>
        </authorList>
    </citation>
    <scope>NUCLEOTIDE SEQUENCE [LARGE SCALE GENOMIC DNA]</scope>
    <source>
        <strain evidence="2 3">IFO13584</strain>
    </source>
</reference>
<evidence type="ECO:0000259" key="1">
    <source>
        <dbReference type="Pfam" id="PF06983"/>
    </source>
</evidence>
<name>A0A087M4N1_9HYPH</name>
<dbReference type="RefSeq" id="WP_035080942.1">
    <property type="nucleotide sequence ID" value="NZ_JQGC01000005.1"/>
</dbReference>
<keyword evidence="2" id="KW-0808">Transferase</keyword>
<dbReference type="Pfam" id="PF06983">
    <property type="entry name" value="3-dmu-9_3-mt"/>
    <property type="match status" value="1"/>
</dbReference>
<dbReference type="GO" id="GO:0032259">
    <property type="term" value="P:methylation"/>
    <property type="evidence" value="ECO:0007669"/>
    <property type="project" value="UniProtKB-KW"/>
</dbReference>
<keyword evidence="3" id="KW-1185">Reference proteome</keyword>
<keyword evidence="2" id="KW-0489">Methyltransferase</keyword>
<dbReference type="OrthoDB" id="9795306at2"/>
<sequence length="138" mass="14800">MTVRLNPYINFSSNAREALAFYHSIFGGELHLSTYAEGGMPHDPAEAQKIMHGQLDAPNGMTLMIADAPASMPIPEESNISASLSGDDEALLRGYWDGLSAGGQPMMPLEKAPWGDTFGMLVDKFGVSWMVNIAGQPA</sequence>
<dbReference type="GO" id="GO:0008168">
    <property type="term" value="F:methyltransferase activity"/>
    <property type="evidence" value="ECO:0007669"/>
    <property type="project" value="UniProtKB-KW"/>
</dbReference>
<protein>
    <submittedName>
        <fullName evidence="2">3-demethylubiquinone-9 3-methyltransferase</fullName>
    </submittedName>
</protein>
<dbReference type="InterPro" id="IPR029068">
    <property type="entry name" value="Glyas_Bleomycin-R_OHBP_Dase"/>
</dbReference>
<dbReference type="InterPro" id="IPR028973">
    <property type="entry name" value="PhnB-like"/>
</dbReference>
<dbReference type="SUPFAM" id="SSF54593">
    <property type="entry name" value="Glyoxalase/Bleomycin resistance protein/Dihydroxybiphenyl dioxygenase"/>
    <property type="match status" value="1"/>
</dbReference>
<comment type="caution">
    <text evidence="2">The sequence shown here is derived from an EMBL/GenBank/DDBJ whole genome shotgun (WGS) entry which is preliminary data.</text>
</comment>
<evidence type="ECO:0000313" key="2">
    <source>
        <dbReference type="EMBL" id="KFL31834.1"/>
    </source>
</evidence>
<dbReference type="Proteomes" id="UP000028981">
    <property type="component" value="Unassembled WGS sequence"/>
</dbReference>
<feature type="domain" description="PhnB-like" evidence="1">
    <location>
        <begin position="7"/>
        <end position="131"/>
    </location>
</feature>